<protein>
    <recommendedName>
        <fullName evidence="1">Reverse transcriptase domain-containing protein</fullName>
    </recommendedName>
</protein>
<dbReference type="PANTHER" id="PTHR21301:SF10">
    <property type="entry name" value="REVERSE TRANSCRIPTASE DOMAIN-CONTAINING PROTEIN"/>
    <property type="match status" value="1"/>
</dbReference>
<feature type="domain" description="Reverse transcriptase" evidence="1">
    <location>
        <begin position="1"/>
        <end position="126"/>
    </location>
</feature>
<name>A0AA85JQ94_TRIRE</name>
<reference evidence="3" key="2">
    <citation type="submission" date="2023-11" db="UniProtKB">
        <authorList>
            <consortium name="WormBaseParasite"/>
        </authorList>
    </citation>
    <scope>IDENTIFICATION</scope>
</reference>
<organism evidence="2 3">
    <name type="scientific">Trichobilharzia regenti</name>
    <name type="common">Nasal bird schistosome</name>
    <dbReference type="NCBI Taxonomy" id="157069"/>
    <lineage>
        <taxon>Eukaryota</taxon>
        <taxon>Metazoa</taxon>
        <taxon>Spiralia</taxon>
        <taxon>Lophotrochozoa</taxon>
        <taxon>Platyhelminthes</taxon>
        <taxon>Trematoda</taxon>
        <taxon>Digenea</taxon>
        <taxon>Strigeidida</taxon>
        <taxon>Schistosomatoidea</taxon>
        <taxon>Schistosomatidae</taxon>
        <taxon>Trichobilharzia</taxon>
    </lineage>
</organism>
<reference evidence="2" key="1">
    <citation type="submission" date="2022-06" db="EMBL/GenBank/DDBJ databases">
        <authorList>
            <person name="Berger JAMES D."/>
            <person name="Berger JAMES D."/>
        </authorList>
    </citation>
    <scope>NUCLEOTIDE SEQUENCE [LARGE SCALE GENOMIC DNA]</scope>
</reference>
<proteinExistence type="predicted"/>
<dbReference type="AlphaFoldDB" id="A0AA85JQ94"/>
<accession>A0AA85JQ94</accession>
<evidence type="ECO:0000259" key="1">
    <source>
        <dbReference type="PROSITE" id="PS50878"/>
    </source>
</evidence>
<dbReference type="Proteomes" id="UP000050795">
    <property type="component" value="Unassembled WGS sequence"/>
</dbReference>
<dbReference type="InterPro" id="IPR000477">
    <property type="entry name" value="RT_dom"/>
</dbReference>
<dbReference type="PROSITE" id="PS50878">
    <property type="entry name" value="RT_POL"/>
    <property type="match status" value="1"/>
</dbReference>
<keyword evidence="2" id="KW-1185">Reference proteome</keyword>
<dbReference type="WBParaSite" id="TREG1_35250.1">
    <property type="protein sequence ID" value="TREG1_35250.1"/>
    <property type="gene ID" value="TREG1_35250"/>
</dbReference>
<dbReference type="PANTHER" id="PTHR21301">
    <property type="entry name" value="REVERSE TRANSCRIPTASE"/>
    <property type="match status" value="1"/>
</dbReference>
<evidence type="ECO:0000313" key="2">
    <source>
        <dbReference type="Proteomes" id="UP000050795"/>
    </source>
</evidence>
<sequence length="126" mass="14725">MVSFDIVSLYTPIPINMAMQAVRNELISDQELELRTKVPIEDIMLGLQLCLTSTVFKFQGKIYKQTKGFDMGSPISPVVADIFMHRWESMAIETFTPTPKVWWRYVDDTFTVLRTQDIDRFFEHIN</sequence>
<evidence type="ECO:0000313" key="3">
    <source>
        <dbReference type="WBParaSite" id="TREG1_35250.1"/>
    </source>
</evidence>